<protein>
    <recommendedName>
        <fullName evidence="4">Rhodopsin family protein</fullName>
    </recommendedName>
</protein>
<accession>A0A8J5U447</accession>
<feature type="region of interest" description="Disordered" evidence="1">
    <location>
        <begin position="79"/>
        <end position="110"/>
    </location>
</feature>
<evidence type="ECO:0000256" key="1">
    <source>
        <dbReference type="SAM" id="MobiDB-lite"/>
    </source>
</evidence>
<proteinExistence type="predicted"/>
<organism evidence="2 3">
    <name type="scientific">Fusarium oxysporum f. sp. rapae</name>
    <dbReference type="NCBI Taxonomy" id="485398"/>
    <lineage>
        <taxon>Eukaryota</taxon>
        <taxon>Fungi</taxon>
        <taxon>Dikarya</taxon>
        <taxon>Ascomycota</taxon>
        <taxon>Pezizomycotina</taxon>
        <taxon>Sordariomycetes</taxon>
        <taxon>Hypocreomycetidae</taxon>
        <taxon>Hypocreales</taxon>
        <taxon>Nectriaceae</taxon>
        <taxon>Fusarium</taxon>
        <taxon>Fusarium oxysporum species complex</taxon>
    </lineage>
</organism>
<reference evidence="2" key="1">
    <citation type="submission" date="2021-04" db="EMBL/GenBank/DDBJ databases">
        <title>First draft genome resource for Brassicaceae pathogens Fusarium oxysporum f. sp. raphani and Fusarium oxysporum f. sp. rapae.</title>
        <authorList>
            <person name="Asai S."/>
        </authorList>
    </citation>
    <scope>NUCLEOTIDE SEQUENCE</scope>
    <source>
        <strain evidence="2">Tf1208</strain>
    </source>
</reference>
<name>A0A8J5U447_FUSOX</name>
<evidence type="ECO:0008006" key="4">
    <source>
        <dbReference type="Google" id="ProtNLM"/>
    </source>
</evidence>
<dbReference type="PANTHER" id="PTHR28139:SF1">
    <property type="entry name" value="UPF0768 PROTEIN YBL029C-A"/>
    <property type="match status" value="1"/>
</dbReference>
<evidence type="ECO:0000313" key="3">
    <source>
        <dbReference type="Proteomes" id="UP000694050"/>
    </source>
</evidence>
<dbReference type="Proteomes" id="UP000694050">
    <property type="component" value="Unassembled WGS sequence"/>
</dbReference>
<evidence type="ECO:0000313" key="2">
    <source>
        <dbReference type="EMBL" id="KAG7420858.1"/>
    </source>
</evidence>
<dbReference type="PANTHER" id="PTHR28139">
    <property type="entry name" value="UPF0768 PROTEIN YBL029C-A"/>
    <property type="match status" value="1"/>
</dbReference>
<dbReference type="AlphaFoldDB" id="A0A8J5U447"/>
<comment type="caution">
    <text evidence="2">The sequence shown here is derived from an EMBL/GenBank/DDBJ whole genome shotgun (WGS) entry which is preliminary data.</text>
</comment>
<gene>
    <name evidence="2" type="ORF">Forpe1208_v001593</name>
</gene>
<dbReference type="EMBL" id="JAELUQ010000001">
    <property type="protein sequence ID" value="KAG7420858.1"/>
    <property type="molecule type" value="Genomic_DNA"/>
</dbReference>
<sequence length="110" mass="12250">MFFFFVCGEHTFRKEVSEYQGMIFQCHHCGNMAAHVQKSNPWFTFCWIPLIPLSISGYVDVACRICNFHQPLVNRPDVKAVANGGGGPPPPQQYAPPHGGPQGQAPMRYG</sequence>